<name>A0ABS8FYB5_9FIRM</name>
<keyword evidence="1" id="KW-0812">Transmembrane</keyword>
<dbReference type="EMBL" id="JAJEQX010000014">
    <property type="protein sequence ID" value="MCC2254574.1"/>
    <property type="molecule type" value="Genomic_DNA"/>
</dbReference>
<feature type="transmembrane region" description="Helical" evidence="1">
    <location>
        <begin position="154"/>
        <end position="171"/>
    </location>
</feature>
<evidence type="ECO:0000313" key="3">
    <source>
        <dbReference type="Proteomes" id="UP001198151"/>
    </source>
</evidence>
<keyword evidence="3" id="KW-1185">Reference proteome</keyword>
<evidence type="ECO:0000313" key="2">
    <source>
        <dbReference type="EMBL" id="MCC2254574.1"/>
    </source>
</evidence>
<keyword evidence="1" id="KW-0472">Membrane</keyword>
<protein>
    <submittedName>
        <fullName evidence="2">Uncharacterized protein</fullName>
    </submittedName>
</protein>
<proteinExistence type="predicted"/>
<dbReference type="RefSeq" id="WP_227707715.1">
    <property type="nucleotide sequence ID" value="NZ_JAJEQX010000014.1"/>
</dbReference>
<keyword evidence="1" id="KW-1133">Transmembrane helix</keyword>
<dbReference type="Proteomes" id="UP001198151">
    <property type="component" value="Unassembled WGS sequence"/>
</dbReference>
<sequence>MEPLLILNDRVWEAILSVTGNISDNLIFTIFFASGAFSLLLLLFRARVKNVFLIPEGIYLISLSAMTRDIPVIHERVTTALDTVCTILRQSGDYMDGFLNVSGLKNPSDAEIASYLYYLEDPSIFEGVQPSMLYEKLFSTLDQISVHKVIHPASLLYAIILIIILFVFVLGTEQISKKLWTQYIAQCVILILAAQYNFGTFLGAAVISLAQFGLGQAIYHHRKQEREA</sequence>
<feature type="transmembrane region" description="Helical" evidence="1">
    <location>
        <begin position="183"/>
        <end position="214"/>
    </location>
</feature>
<accession>A0ABS8FYB5</accession>
<reference evidence="2 3" key="1">
    <citation type="submission" date="2021-10" db="EMBL/GenBank/DDBJ databases">
        <title>Anaerobic single-cell dispensing facilitates the cultivation of human gut bacteria.</title>
        <authorList>
            <person name="Afrizal A."/>
        </authorList>
    </citation>
    <scope>NUCLEOTIDE SEQUENCE [LARGE SCALE GENOMIC DNA]</scope>
    <source>
        <strain evidence="2 3">CLA-AA-H200</strain>
    </source>
</reference>
<gene>
    <name evidence="2" type="ORF">LKD70_09115</name>
</gene>
<feature type="transmembrane region" description="Helical" evidence="1">
    <location>
        <begin position="26"/>
        <end position="44"/>
    </location>
</feature>
<evidence type="ECO:0000256" key="1">
    <source>
        <dbReference type="SAM" id="Phobius"/>
    </source>
</evidence>
<comment type="caution">
    <text evidence="2">The sequence shown here is derived from an EMBL/GenBank/DDBJ whole genome shotgun (WGS) entry which is preliminary data.</text>
</comment>
<organism evidence="2 3">
    <name type="scientific">Ruminococcus turbiniformis</name>
    <dbReference type="NCBI Taxonomy" id="2881258"/>
    <lineage>
        <taxon>Bacteria</taxon>
        <taxon>Bacillati</taxon>
        <taxon>Bacillota</taxon>
        <taxon>Clostridia</taxon>
        <taxon>Eubacteriales</taxon>
        <taxon>Oscillospiraceae</taxon>
        <taxon>Ruminococcus</taxon>
    </lineage>
</organism>